<accession>A0A2T3J7J3</accession>
<dbReference type="EMBL" id="PYMJ01000043">
    <property type="protein sequence ID" value="PSU44737.1"/>
    <property type="molecule type" value="Genomic_DNA"/>
</dbReference>
<dbReference type="FunFam" id="1.10.10.10:FF:000001">
    <property type="entry name" value="LysR family transcriptional regulator"/>
    <property type="match status" value="1"/>
</dbReference>
<feature type="domain" description="HTH lysR-type" evidence="5">
    <location>
        <begin position="10"/>
        <end position="69"/>
    </location>
</feature>
<keyword evidence="7" id="KW-1185">Reference proteome</keyword>
<protein>
    <recommendedName>
        <fullName evidence="5">HTH lysR-type domain-containing protein</fullName>
    </recommendedName>
</protein>
<dbReference type="AlphaFoldDB" id="A0A2T3J7J3"/>
<dbReference type="CDD" id="cd05466">
    <property type="entry name" value="PBP2_LTTR_substrate"/>
    <property type="match status" value="1"/>
</dbReference>
<dbReference type="Pfam" id="PF03466">
    <property type="entry name" value="LysR_substrate"/>
    <property type="match status" value="1"/>
</dbReference>
<dbReference type="InterPro" id="IPR005119">
    <property type="entry name" value="LysR_subst-bd"/>
</dbReference>
<keyword evidence="4" id="KW-0804">Transcription</keyword>
<dbReference type="Gene3D" id="3.40.190.290">
    <property type="match status" value="1"/>
</dbReference>
<dbReference type="InterPro" id="IPR036388">
    <property type="entry name" value="WH-like_DNA-bd_sf"/>
</dbReference>
<comment type="caution">
    <text evidence="6">The sequence shown here is derived from an EMBL/GenBank/DDBJ whole genome shotgun (WGS) entry which is preliminary data.</text>
</comment>
<dbReference type="GO" id="GO:0003677">
    <property type="term" value="F:DNA binding"/>
    <property type="evidence" value="ECO:0007669"/>
    <property type="project" value="UniProtKB-KW"/>
</dbReference>
<organism evidence="6 7">
    <name type="scientific">Photobacterium frigidiphilum</name>
    <dbReference type="NCBI Taxonomy" id="264736"/>
    <lineage>
        <taxon>Bacteria</taxon>
        <taxon>Pseudomonadati</taxon>
        <taxon>Pseudomonadota</taxon>
        <taxon>Gammaproteobacteria</taxon>
        <taxon>Vibrionales</taxon>
        <taxon>Vibrionaceae</taxon>
        <taxon>Photobacterium</taxon>
    </lineage>
</organism>
<dbReference type="PROSITE" id="PS50931">
    <property type="entry name" value="HTH_LYSR"/>
    <property type="match status" value="1"/>
</dbReference>
<reference evidence="6 7" key="1">
    <citation type="submission" date="2018-01" db="EMBL/GenBank/DDBJ databases">
        <title>Whole genome sequencing of Histamine producing bacteria.</title>
        <authorList>
            <person name="Butler K."/>
        </authorList>
    </citation>
    <scope>NUCLEOTIDE SEQUENCE [LARGE SCALE GENOMIC DNA]</scope>
    <source>
        <strain evidence="6 7">JCM 12947</strain>
    </source>
</reference>
<evidence type="ECO:0000256" key="4">
    <source>
        <dbReference type="ARBA" id="ARBA00023163"/>
    </source>
</evidence>
<name>A0A2T3J7J3_9GAMM</name>
<dbReference type="PRINTS" id="PR00039">
    <property type="entry name" value="HTHLYSR"/>
</dbReference>
<sequence length="302" mass="34364">MHISDRVTMIAPNQLKAFLTVVEAGSMSKAAKKLFCSQSTISRLIEQLEDETGLSLFDRSFTSKRLTLTEHGQIIQLRCKQTLDIFNELESFCHGLSTGVEPELTIALPQLFDKKQTKQLVAKLVSQFPTTQFSFVEPSVNRIISLIERGKVDFALNIMTMEYGNGITSLGLGTIPACFVCHPEHPLANKEIIDLQVLESYRQIAFSMPVGQRNKEELNFSRTIIEAETIQQHLLLVNAGVGYALVPEVIYLNNKDEYDLVKLETELDRRLVYAYHALYPQANHTKSINHWLCEYLKVQWQQ</sequence>
<dbReference type="Proteomes" id="UP000240987">
    <property type="component" value="Unassembled WGS sequence"/>
</dbReference>
<evidence type="ECO:0000313" key="7">
    <source>
        <dbReference type="Proteomes" id="UP000240987"/>
    </source>
</evidence>
<dbReference type="GO" id="GO:0003700">
    <property type="term" value="F:DNA-binding transcription factor activity"/>
    <property type="evidence" value="ECO:0007669"/>
    <property type="project" value="InterPro"/>
</dbReference>
<dbReference type="Pfam" id="PF00126">
    <property type="entry name" value="HTH_1"/>
    <property type="match status" value="1"/>
</dbReference>
<keyword evidence="2" id="KW-0805">Transcription regulation</keyword>
<proteinExistence type="inferred from homology"/>
<evidence type="ECO:0000313" key="6">
    <source>
        <dbReference type="EMBL" id="PSU44737.1"/>
    </source>
</evidence>
<keyword evidence="3" id="KW-0238">DNA-binding</keyword>
<gene>
    <name evidence="6" type="ORF">C9J12_25920</name>
</gene>
<evidence type="ECO:0000256" key="1">
    <source>
        <dbReference type="ARBA" id="ARBA00009437"/>
    </source>
</evidence>
<evidence type="ECO:0000259" key="5">
    <source>
        <dbReference type="PROSITE" id="PS50931"/>
    </source>
</evidence>
<comment type="similarity">
    <text evidence="1">Belongs to the LysR transcriptional regulatory family.</text>
</comment>
<evidence type="ECO:0000256" key="3">
    <source>
        <dbReference type="ARBA" id="ARBA00023125"/>
    </source>
</evidence>
<dbReference type="SUPFAM" id="SSF53850">
    <property type="entry name" value="Periplasmic binding protein-like II"/>
    <property type="match status" value="1"/>
</dbReference>
<dbReference type="PANTHER" id="PTHR30126">
    <property type="entry name" value="HTH-TYPE TRANSCRIPTIONAL REGULATOR"/>
    <property type="match status" value="1"/>
</dbReference>
<dbReference type="InterPro" id="IPR036390">
    <property type="entry name" value="WH_DNA-bd_sf"/>
</dbReference>
<dbReference type="Gene3D" id="1.10.10.10">
    <property type="entry name" value="Winged helix-like DNA-binding domain superfamily/Winged helix DNA-binding domain"/>
    <property type="match status" value="1"/>
</dbReference>
<dbReference type="OrthoDB" id="5855779at2"/>
<dbReference type="SUPFAM" id="SSF46785">
    <property type="entry name" value="Winged helix' DNA-binding domain"/>
    <property type="match status" value="1"/>
</dbReference>
<dbReference type="InterPro" id="IPR000847">
    <property type="entry name" value="LysR_HTH_N"/>
</dbReference>
<evidence type="ECO:0000256" key="2">
    <source>
        <dbReference type="ARBA" id="ARBA00023015"/>
    </source>
</evidence>